<dbReference type="SMART" id="SM00822">
    <property type="entry name" value="PKS_KR"/>
    <property type="match status" value="1"/>
</dbReference>
<evidence type="ECO:0000313" key="8">
    <source>
        <dbReference type="Proteomes" id="UP001055286"/>
    </source>
</evidence>
<reference evidence="7" key="1">
    <citation type="journal article" date="2016" name="Front. Microbiol.">
        <title>Genome Sequence of the Piezophilic, Mesophilic Sulfate-Reducing Bacterium Desulfovibrio indicus J2T.</title>
        <authorList>
            <person name="Cao J."/>
            <person name="Maignien L."/>
            <person name="Shao Z."/>
            <person name="Alain K."/>
            <person name="Jebbar M."/>
        </authorList>
    </citation>
    <scope>NUCLEOTIDE SEQUENCE</scope>
    <source>
        <strain evidence="7">JCM 32048</strain>
    </source>
</reference>
<evidence type="ECO:0000256" key="3">
    <source>
        <dbReference type="RuleBase" id="RU000363"/>
    </source>
</evidence>
<keyword evidence="5" id="KW-0812">Transmembrane</keyword>
<feature type="transmembrane region" description="Helical" evidence="5">
    <location>
        <begin position="306"/>
        <end position="327"/>
    </location>
</feature>
<evidence type="ECO:0000256" key="2">
    <source>
        <dbReference type="ARBA" id="ARBA00023002"/>
    </source>
</evidence>
<reference evidence="7" key="2">
    <citation type="submission" date="2021-08" db="EMBL/GenBank/DDBJ databases">
        <authorList>
            <person name="Tani A."/>
            <person name="Ola A."/>
            <person name="Ogura Y."/>
            <person name="Katsura K."/>
            <person name="Hayashi T."/>
        </authorList>
    </citation>
    <scope>NUCLEOTIDE SEQUENCE</scope>
    <source>
        <strain evidence="7">JCM 32048</strain>
    </source>
</reference>
<evidence type="ECO:0000256" key="1">
    <source>
        <dbReference type="ARBA" id="ARBA00006484"/>
    </source>
</evidence>
<dbReference type="Pfam" id="PF00106">
    <property type="entry name" value="adh_short"/>
    <property type="match status" value="1"/>
</dbReference>
<dbReference type="InterPro" id="IPR020904">
    <property type="entry name" value="Sc_DH/Rdtase_CS"/>
</dbReference>
<dbReference type="InterPro" id="IPR057326">
    <property type="entry name" value="KR_dom"/>
</dbReference>
<feature type="region of interest" description="Disordered" evidence="4">
    <location>
        <begin position="265"/>
        <end position="289"/>
    </location>
</feature>
<dbReference type="GO" id="GO:0016491">
    <property type="term" value="F:oxidoreductase activity"/>
    <property type="evidence" value="ECO:0007669"/>
    <property type="project" value="UniProtKB-KW"/>
</dbReference>
<evidence type="ECO:0000256" key="5">
    <source>
        <dbReference type="SAM" id="Phobius"/>
    </source>
</evidence>
<sequence>MRHKPLREQVIVVTGASSGIGLATARMAAENGARVVLAARSGDVLARLAEEFGARAVAVTADVGDRAQVEAIADRAVATFGGFDTWVNVAGLTVYGPLREITQDDHERLIRTNFWGTVNGSLVAAEHLRRRGGALINVGSIASDLAFPFQGLYAASKHAVKGFTDTLRMELIAEGAPVSVTLVKPASVDTPLPNRARNYMDRQPTLPPPIYPPEEVANAILHAAVHPQRDIFVGGGGKLFVMGKEFAPGAYDELAPAIIALQKRAEPPRDPAGALHAPARAGEERGDPPTYVMRTSAYTRASLHPLASAGVAAGLAATAALLLGGLAGGRRRL</sequence>
<dbReference type="GO" id="GO:0016020">
    <property type="term" value="C:membrane"/>
    <property type="evidence" value="ECO:0007669"/>
    <property type="project" value="TreeGrafter"/>
</dbReference>
<dbReference type="PRINTS" id="PR00080">
    <property type="entry name" value="SDRFAMILY"/>
</dbReference>
<gene>
    <name evidence="7" type="primary">hcaB_4</name>
    <name evidence="7" type="ORF">MPEAHAMD_4794</name>
</gene>
<organism evidence="7 8">
    <name type="scientific">Methylobacterium frigidaeris</name>
    <dbReference type="NCBI Taxonomy" id="2038277"/>
    <lineage>
        <taxon>Bacteria</taxon>
        <taxon>Pseudomonadati</taxon>
        <taxon>Pseudomonadota</taxon>
        <taxon>Alphaproteobacteria</taxon>
        <taxon>Hyphomicrobiales</taxon>
        <taxon>Methylobacteriaceae</taxon>
        <taxon>Methylobacterium</taxon>
    </lineage>
</organism>
<dbReference type="RefSeq" id="WP_099899639.1">
    <property type="nucleotide sequence ID" value="NZ_BPQJ01000027.1"/>
</dbReference>
<dbReference type="PANTHER" id="PTHR44196">
    <property type="entry name" value="DEHYDROGENASE/REDUCTASE SDR FAMILY MEMBER 7B"/>
    <property type="match status" value="1"/>
</dbReference>
<comment type="similarity">
    <text evidence="1 3">Belongs to the short-chain dehydrogenases/reductases (SDR) family.</text>
</comment>
<dbReference type="AlphaFoldDB" id="A0AA37HFI6"/>
<dbReference type="Gene3D" id="3.40.50.720">
    <property type="entry name" value="NAD(P)-binding Rossmann-like Domain"/>
    <property type="match status" value="1"/>
</dbReference>
<dbReference type="PANTHER" id="PTHR44196:SF1">
    <property type="entry name" value="DEHYDROGENASE_REDUCTASE SDR FAMILY MEMBER 7B"/>
    <property type="match status" value="1"/>
</dbReference>
<comment type="caution">
    <text evidence="7">The sequence shown here is derived from an EMBL/GenBank/DDBJ whole genome shotgun (WGS) entry which is preliminary data.</text>
</comment>
<proteinExistence type="inferred from homology"/>
<dbReference type="PROSITE" id="PS00061">
    <property type="entry name" value="ADH_SHORT"/>
    <property type="match status" value="1"/>
</dbReference>
<dbReference type="SUPFAM" id="SSF51735">
    <property type="entry name" value="NAD(P)-binding Rossmann-fold domains"/>
    <property type="match status" value="1"/>
</dbReference>
<keyword evidence="2" id="KW-0560">Oxidoreductase</keyword>
<accession>A0AA37HFI6</accession>
<evidence type="ECO:0000259" key="6">
    <source>
        <dbReference type="SMART" id="SM00822"/>
    </source>
</evidence>
<dbReference type="InterPro" id="IPR002347">
    <property type="entry name" value="SDR_fam"/>
</dbReference>
<protein>
    <submittedName>
        <fullName evidence="7">3-phenylpropionate-dihydrodiol/cinnamic acid-dihydrodiol dehydrogenase</fullName>
    </submittedName>
</protein>
<dbReference type="InterPro" id="IPR036291">
    <property type="entry name" value="NAD(P)-bd_dom_sf"/>
</dbReference>
<keyword evidence="8" id="KW-1185">Reference proteome</keyword>
<evidence type="ECO:0000313" key="7">
    <source>
        <dbReference type="EMBL" id="GJD64611.1"/>
    </source>
</evidence>
<feature type="domain" description="Ketoreductase" evidence="6">
    <location>
        <begin position="9"/>
        <end position="179"/>
    </location>
</feature>
<name>A0AA37HFI6_9HYPH</name>
<dbReference type="PRINTS" id="PR00081">
    <property type="entry name" value="GDHRDH"/>
</dbReference>
<keyword evidence="5" id="KW-0472">Membrane</keyword>
<dbReference type="Proteomes" id="UP001055286">
    <property type="component" value="Unassembled WGS sequence"/>
</dbReference>
<keyword evidence="5" id="KW-1133">Transmembrane helix</keyword>
<dbReference type="EMBL" id="BPQJ01000027">
    <property type="protein sequence ID" value="GJD64611.1"/>
    <property type="molecule type" value="Genomic_DNA"/>
</dbReference>
<evidence type="ECO:0000256" key="4">
    <source>
        <dbReference type="SAM" id="MobiDB-lite"/>
    </source>
</evidence>
<dbReference type="NCBIfam" id="NF005495">
    <property type="entry name" value="PRK07109.1"/>
    <property type="match status" value="1"/>
</dbReference>